<dbReference type="InterPro" id="IPR036388">
    <property type="entry name" value="WH-like_DNA-bd_sf"/>
</dbReference>
<dbReference type="InParanoid" id="A0A804HRD3"/>
<keyword evidence="3" id="KW-0677">Repeat</keyword>
<dbReference type="PANTHER" id="PTHR36766:SF70">
    <property type="entry name" value="DISEASE RESISTANCE PROTEIN RGA4"/>
    <property type="match status" value="1"/>
</dbReference>
<name>A0A804HRD3_MUSAM</name>
<evidence type="ECO:0000256" key="2">
    <source>
        <dbReference type="ARBA" id="ARBA00022614"/>
    </source>
</evidence>
<evidence type="ECO:0000259" key="8">
    <source>
        <dbReference type="Pfam" id="PF18052"/>
    </source>
</evidence>
<accession>A0A804HRD3</accession>
<feature type="domain" description="NB-ARC" evidence="7">
    <location>
        <begin position="179"/>
        <end position="342"/>
    </location>
</feature>
<dbReference type="Gene3D" id="1.20.5.4130">
    <property type="match status" value="1"/>
</dbReference>
<dbReference type="Gene3D" id="1.10.10.10">
    <property type="entry name" value="Winged helix-like DNA-binding domain superfamily/Winged helix DNA-binding domain"/>
    <property type="match status" value="1"/>
</dbReference>
<evidence type="ECO:0000313" key="13">
    <source>
        <dbReference type="Proteomes" id="UP000012960"/>
    </source>
</evidence>
<evidence type="ECO:0000313" key="11">
    <source>
        <dbReference type="EMBL" id="CAG1858840.1"/>
    </source>
</evidence>
<dbReference type="InterPro" id="IPR002182">
    <property type="entry name" value="NB-ARC"/>
</dbReference>
<dbReference type="InterPro" id="IPR038005">
    <property type="entry name" value="RX-like_CC"/>
</dbReference>
<dbReference type="AlphaFoldDB" id="A0A804HRD3"/>
<feature type="domain" description="Disease resistance R13L4/SHOC-2-like LRR" evidence="10">
    <location>
        <begin position="547"/>
        <end position="846"/>
    </location>
</feature>
<dbReference type="Gene3D" id="1.10.8.430">
    <property type="entry name" value="Helical domain of apoptotic protease-activating factors"/>
    <property type="match status" value="1"/>
</dbReference>
<dbReference type="GO" id="GO:0042742">
    <property type="term" value="P:defense response to bacterium"/>
    <property type="evidence" value="ECO:0007669"/>
    <property type="project" value="UniProtKB-ARBA"/>
</dbReference>
<dbReference type="Pfam" id="PF23559">
    <property type="entry name" value="WHD_DRP"/>
    <property type="match status" value="1"/>
</dbReference>
<proteinExistence type="inferred from homology"/>
<dbReference type="SMART" id="SM00369">
    <property type="entry name" value="LRR_TYP"/>
    <property type="match status" value="3"/>
</dbReference>
<evidence type="ECO:0000313" key="12">
    <source>
        <dbReference type="EnsemblPlants" id="Ma01_p07550.1"/>
    </source>
</evidence>
<dbReference type="GO" id="GO:0002758">
    <property type="term" value="P:innate immune response-activating signaling pathway"/>
    <property type="evidence" value="ECO:0007669"/>
    <property type="project" value="UniProtKB-ARBA"/>
</dbReference>
<feature type="domain" description="Disease resistance N-terminal" evidence="8">
    <location>
        <begin position="8"/>
        <end position="86"/>
    </location>
</feature>
<dbReference type="OMA" id="DHYRCKM"/>
<dbReference type="InterPro" id="IPR058922">
    <property type="entry name" value="WHD_DRP"/>
</dbReference>
<dbReference type="SUPFAM" id="SSF52058">
    <property type="entry name" value="L domain-like"/>
    <property type="match status" value="1"/>
</dbReference>
<dbReference type="EnsemblPlants" id="Ma01_t07550.1">
    <property type="protein sequence ID" value="Ma01_p07550.1"/>
    <property type="gene ID" value="Ma01_g07550"/>
</dbReference>
<dbReference type="GO" id="GO:0043531">
    <property type="term" value="F:ADP binding"/>
    <property type="evidence" value="ECO:0007669"/>
    <property type="project" value="InterPro"/>
</dbReference>
<dbReference type="FunCoup" id="A0A804HRD3">
    <property type="interactions" value="2"/>
</dbReference>
<dbReference type="Pfam" id="PF00931">
    <property type="entry name" value="NB-ARC"/>
    <property type="match status" value="1"/>
</dbReference>
<feature type="domain" description="Disease resistance protein winged helix" evidence="9">
    <location>
        <begin position="430"/>
        <end position="499"/>
    </location>
</feature>
<protein>
    <submittedName>
        <fullName evidence="11">(wild Malaysian banana) hypothetical protein</fullName>
    </submittedName>
</protein>
<dbReference type="Gene3D" id="3.40.50.300">
    <property type="entry name" value="P-loop containing nucleotide triphosphate hydrolases"/>
    <property type="match status" value="1"/>
</dbReference>
<dbReference type="Pfam" id="PF23598">
    <property type="entry name" value="LRR_14"/>
    <property type="match status" value="1"/>
</dbReference>
<gene>
    <name evidence="11" type="ORF">GSMUA_291350.1</name>
</gene>
<evidence type="ECO:0000256" key="4">
    <source>
        <dbReference type="ARBA" id="ARBA00022741"/>
    </source>
</evidence>
<dbReference type="PANTHER" id="PTHR36766">
    <property type="entry name" value="PLANT BROAD-SPECTRUM MILDEW RESISTANCE PROTEIN RPW8"/>
    <property type="match status" value="1"/>
</dbReference>
<dbReference type="InterPro" id="IPR042197">
    <property type="entry name" value="Apaf_helical"/>
</dbReference>
<keyword evidence="2" id="KW-0433">Leucine-rich repeat</keyword>
<dbReference type="SUPFAM" id="SSF52540">
    <property type="entry name" value="P-loop containing nucleoside triphosphate hydrolases"/>
    <property type="match status" value="1"/>
</dbReference>
<evidence type="ECO:0000259" key="9">
    <source>
        <dbReference type="Pfam" id="PF23559"/>
    </source>
</evidence>
<reference evidence="12" key="2">
    <citation type="submission" date="2021-05" db="UniProtKB">
        <authorList>
            <consortium name="EnsemblPlants"/>
        </authorList>
    </citation>
    <scope>IDENTIFICATION</scope>
    <source>
        <strain evidence="12">subsp. malaccensis</strain>
    </source>
</reference>
<dbReference type="InterPro" id="IPR003591">
    <property type="entry name" value="Leu-rich_rpt_typical-subtyp"/>
</dbReference>
<keyword evidence="6" id="KW-0067">ATP-binding</keyword>
<dbReference type="FunFam" id="1.10.10.10:FF:000322">
    <property type="entry name" value="Probable disease resistance protein At1g63360"/>
    <property type="match status" value="1"/>
</dbReference>
<keyword evidence="5" id="KW-0611">Plant defense</keyword>
<dbReference type="Proteomes" id="UP000012960">
    <property type="component" value="Unplaced"/>
</dbReference>
<evidence type="ECO:0000256" key="6">
    <source>
        <dbReference type="ARBA" id="ARBA00022840"/>
    </source>
</evidence>
<dbReference type="InterPro" id="IPR055414">
    <property type="entry name" value="LRR_R13L4/SHOC2-like"/>
</dbReference>
<dbReference type="Gramene" id="Ma01_t07550.1">
    <property type="protein sequence ID" value="Ma01_p07550.1"/>
    <property type="gene ID" value="Ma01_g07550"/>
</dbReference>
<evidence type="ECO:0000259" key="7">
    <source>
        <dbReference type="Pfam" id="PF00931"/>
    </source>
</evidence>
<dbReference type="InterPro" id="IPR027417">
    <property type="entry name" value="P-loop_NTPase"/>
</dbReference>
<organism evidence="12 13">
    <name type="scientific">Musa acuminata subsp. malaccensis</name>
    <name type="common">Wild banana</name>
    <name type="synonym">Musa malaccensis</name>
    <dbReference type="NCBI Taxonomy" id="214687"/>
    <lineage>
        <taxon>Eukaryota</taxon>
        <taxon>Viridiplantae</taxon>
        <taxon>Streptophyta</taxon>
        <taxon>Embryophyta</taxon>
        <taxon>Tracheophyta</taxon>
        <taxon>Spermatophyta</taxon>
        <taxon>Magnoliopsida</taxon>
        <taxon>Liliopsida</taxon>
        <taxon>Zingiberales</taxon>
        <taxon>Musaceae</taxon>
        <taxon>Musa</taxon>
    </lineage>
</organism>
<keyword evidence="4" id="KW-0547">Nucleotide-binding</keyword>
<dbReference type="GO" id="GO:0005524">
    <property type="term" value="F:ATP binding"/>
    <property type="evidence" value="ECO:0007669"/>
    <property type="project" value="UniProtKB-KW"/>
</dbReference>
<dbReference type="EMBL" id="HG996466">
    <property type="protein sequence ID" value="CAG1858840.1"/>
    <property type="molecule type" value="Genomic_DNA"/>
</dbReference>
<evidence type="ECO:0000256" key="1">
    <source>
        <dbReference type="ARBA" id="ARBA00008894"/>
    </source>
</evidence>
<keyword evidence="13" id="KW-1185">Reference proteome</keyword>
<dbReference type="InterPro" id="IPR041118">
    <property type="entry name" value="Rx_N"/>
</dbReference>
<dbReference type="Gene3D" id="3.80.10.10">
    <property type="entry name" value="Ribonuclease Inhibitor"/>
    <property type="match status" value="2"/>
</dbReference>
<dbReference type="CDD" id="cd14798">
    <property type="entry name" value="RX-CC_like"/>
    <property type="match status" value="1"/>
</dbReference>
<dbReference type="GO" id="GO:0009626">
    <property type="term" value="P:plant-type hypersensitive response"/>
    <property type="evidence" value="ECO:0007669"/>
    <property type="project" value="UniProtKB-ARBA"/>
</dbReference>
<dbReference type="PRINTS" id="PR00364">
    <property type="entry name" value="DISEASERSIST"/>
</dbReference>
<dbReference type="Pfam" id="PF18052">
    <property type="entry name" value="Rx_N"/>
    <property type="match status" value="1"/>
</dbReference>
<evidence type="ECO:0000256" key="3">
    <source>
        <dbReference type="ARBA" id="ARBA00022737"/>
    </source>
</evidence>
<sequence>MAMVLDAFVNIFIEKLADLIQDRVVMMLEVDDELQKLKESLETIICLLKVAKRKKIQDSAIGSWVSKLKDVMYEADDIIDLCKAKGGILAEEEPSSASLGQRVRRCFPLLSCFVGVPFRYQIGIKIRDLNDRLQHLSNDNLSFSKLASINRQASISAITSKTSPLVPPDITGSVIYKATDNLIGLLNKGNERSCRLFAITGMGGIGKTTLAQKIFNDSRIIDNYEIRLWVCVSKVYSEIDLLKQMIRGAEIDSGQATERAELEPMLRRAIDGKSVFLVLDDIWRADVWVNLLRTPLSSATAIRRILVTTRDGKIANQTGAVHIHNVKLLREDEGWELLCTSASLQRKKDILNLRDIGIGIVRKCHGLPLAIKTMGGVLMTKEKSRGEWEKVLDNGAWTMSKLPKELKGALYLSYEDLPSHLKQCFLYFALFPEDHEFHREDLVRLWVAEEYIEKEGSRLPEETAEEYYIEFIRRSILQPNPGLGNIKTTKVHDLLRSLAQYLAEDECSNVNAREIKFPTKQKLRRLSITEEGNVAIIPEVFSKHNCLRTLMLFRSPTTVLNESLVRLRCLRCLSLRGTATGSIPNSIGDLIHLRYLDLCSTSVSRLPESIGQLTNLQVLDLRSCKHLCTLPRGITRLCNLRCLDLLKAPLEHLPAGIMKLKQLNFLSGFVIGERGNVGNQMLSVCDLEELRSLDRLRHLGLDRLERYSSNGTSLLLNKSLLQRLRLSCTSKLQYSEEETNQIQHVFDNLKPPPGLDDLIIVGFFGRKNPSWMQSSSLVTCFPCLTCLTLKNFASCLQLPPLGELPHLQYLKIIGANSVLSIGPEFLGDDAATSTAFFPELKSLIIAKMPSWEEWSLHRGGGEAEEEITAAPERPRLLLPNLETFILRNCPKLRSLPQGLLDHATKLSSLFIEGANELKAVENLPSPSGLLQTKDCPSLERISNLGALRKLEIIGCPSLVCVEKVDVLKRLQMSDAAMERLPEWLSGLVQPPNSSLVVVVVCDVRLLERCIRGGEDWHIVQQIPAVSLYADSDRGSRYVHYNKEPVSYNTNFSTES</sequence>
<dbReference type="InterPro" id="IPR032675">
    <property type="entry name" value="LRR_dom_sf"/>
</dbReference>
<reference evidence="11" key="1">
    <citation type="submission" date="2021-03" db="EMBL/GenBank/DDBJ databases">
        <authorList>
            <consortium name="Genoscope - CEA"/>
            <person name="William W."/>
        </authorList>
    </citation>
    <scope>NUCLEOTIDE SEQUENCE</scope>
    <source>
        <strain evidence="11">Doubled-haploid Pahang</strain>
    </source>
</reference>
<evidence type="ECO:0000256" key="5">
    <source>
        <dbReference type="ARBA" id="ARBA00022821"/>
    </source>
</evidence>
<evidence type="ECO:0000259" key="10">
    <source>
        <dbReference type="Pfam" id="PF23598"/>
    </source>
</evidence>
<comment type="similarity">
    <text evidence="1">Belongs to the disease resistance NB-LRR family.</text>
</comment>